<sequence length="88" mass="10123">MTILKFKIKDQLGQGSDTVWLLPQFLGLSDISEPEFFQSAIAVLNLRPRGTAVLRELLLGYSYRIFLNRYNASLIWSEPRLAYLSLMN</sequence>
<dbReference type="AlphaFoldDB" id="A0AAV4UUN8"/>
<protein>
    <submittedName>
        <fullName evidence="1">Uncharacterized protein</fullName>
    </submittedName>
</protein>
<organism evidence="1 2">
    <name type="scientific">Caerostris extrusa</name>
    <name type="common">Bark spider</name>
    <name type="synonym">Caerostris bankana</name>
    <dbReference type="NCBI Taxonomy" id="172846"/>
    <lineage>
        <taxon>Eukaryota</taxon>
        <taxon>Metazoa</taxon>
        <taxon>Ecdysozoa</taxon>
        <taxon>Arthropoda</taxon>
        <taxon>Chelicerata</taxon>
        <taxon>Arachnida</taxon>
        <taxon>Araneae</taxon>
        <taxon>Araneomorphae</taxon>
        <taxon>Entelegynae</taxon>
        <taxon>Araneoidea</taxon>
        <taxon>Araneidae</taxon>
        <taxon>Caerostris</taxon>
    </lineage>
</organism>
<gene>
    <name evidence="1" type="ORF">CEXT_515891</name>
</gene>
<keyword evidence="2" id="KW-1185">Reference proteome</keyword>
<dbReference type="Proteomes" id="UP001054945">
    <property type="component" value="Unassembled WGS sequence"/>
</dbReference>
<evidence type="ECO:0000313" key="1">
    <source>
        <dbReference type="EMBL" id="GIY61468.1"/>
    </source>
</evidence>
<dbReference type="EMBL" id="BPLR01013471">
    <property type="protein sequence ID" value="GIY61468.1"/>
    <property type="molecule type" value="Genomic_DNA"/>
</dbReference>
<proteinExistence type="predicted"/>
<reference evidence="1 2" key="1">
    <citation type="submission" date="2021-06" db="EMBL/GenBank/DDBJ databases">
        <title>Caerostris extrusa draft genome.</title>
        <authorList>
            <person name="Kono N."/>
            <person name="Arakawa K."/>
        </authorList>
    </citation>
    <scope>NUCLEOTIDE SEQUENCE [LARGE SCALE GENOMIC DNA]</scope>
</reference>
<evidence type="ECO:0000313" key="2">
    <source>
        <dbReference type="Proteomes" id="UP001054945"/>
    </source>
</evidence>
<accession>A0AAV4UUN8</accession>
<comment type="caution">
    <text evidence="1">The sequence shown here is derived from an EMBL/GenBank/DDBJ whole genome shotgun (WGS) entry which is preliminary data.</text>
</comment>
<name>A0AAV4UUN8_CAEEX</name>